<name>A0A1H3S0H0_9MICO</name>
<accession>A0A1H3S0H0</accession>
<reference evidence="2 3" key="1">
    <citation type="submission" date="2016-10" db="EMBL/GenBank/DDBJ databases">
        <authorList>
            <person name="de Groot N.N."/>
        </authorList>
    </citation>
    <scope>NUCLEOTIDE SEQUENCE [LARGE SCALE GENOMIC DNA]</scope>
    <source>
        <strain evidence="2 3">CGMCC 4.3491</strain>
    </source>
</reference>
<evidence type="ECO:0000313" key="2">
    <source>
        <dbReference type="EMBL" id="SDZ31496.1"/>
    </source>
</evidence>
<dbReference type="STRING" id="381665.SAMN05216554_3218"/>
<dbReference type="EMBL" id="FNPZ01000003">
    <property type="protein sequence ID" value="SDZ31496.1"/>
    <property type="molecule type" value="Genomic_DNA"/>
</dbReference>
<keyword evidence="1" id="KW-0472">Membrane</keyword>
<keyword evidence="3" id="KW-1185">Reference proteome</keyword>
<evidence type="ECO:0000256" key="1">
    <source>
        <dbReference type="SAM" id="Phobius"/>
    </source>
</evidence>
<evidence type="ECO:0000313" key="3">
    <source>
        <dbReference type="Proteomes" id="UP000198891"/>
    </source>
</evidence>
<sequence>MGRLTDDQIADALRDLLLSGGARAGRKRTPTAVDLDQVLVDHVADRLDHVAPDRDRELDRSAAWALLIGAVTNGAPESAHDAKLLIAASHMLEVGTDPRDATKPAPYDDTRALMKSISVNSVTLKKQGGVSSDSVTYGTSIAFRRYYAAVVSKLGENAQTLRPDKHIESDNFGDAVGRAFRRLSRNDVALVNLMEAHTSASPLEDAPSSSRRRKSLLWAGVAVAAVAVVTAGILLANGITGAARGAAEASASLATVESVASEPPKWTMNTAFWVPATAPLEELEETTDGCFDPRARAWLQKYGVYRDVFLFTVRNVSGGTVGLSEVASRGTVSPAQPGLIVKCSGGGEGGDIDWSVLVLELGEDAVATLRDSTRVSDYFWRDMTDGETVGVMIHPTGEEDFTGTLTVDVLPTEGEASRLTIPAVEGANVREIEWHAMPSDKSVVFTLPSSDDASRCKVNGSELPTCTTASLRAALDDLWGKE</sequence>
<dbReference type="AlphaFoldDB" id="A0A1H3S0H0"/>
<keyword evidence="1" id="KW-1133">Transmembrane helix</keyword>
<gene>
    <name evidence="2" type="ORF">SAMN05216554_3218</name>
</gene>
<protein>
    <submittedName>
        <fullName evidence="2">Uncharacterized protein</fullName>
    </submittedName>
</protein>
<organism evidence="2 3">
    <name type="scientific">Herbiconiux ginsengi</name>
    <dbReference type="NCBI Taxonomy" id="381665"/>
    <lineage>
        <taxon>Bacteria</taxon>
        <taxon>Bacillati</taxon>
        <taxon>Actinomycetota</taxon>
        <taxon>Actinomycetes</taxon>
        <taxon>Micrococcales</taxon>
        <taxon>Microbacteriaceae</taxon>
        <taxon>Herbiconiux</taxon>
    </lineage>
</organism>
<proteinExistence type="predicted"/>
<dbReference type="Proteomes" id="UP000198891">
    <property type="component" value="Unassembled WGS sequence"/>
</dbReference>
<keyword evidence="1" id="KW-0812">Transmembrane</keyword>
<feature type="transmembrane region" description="Helical" evidence="1">
    <location>
        <begin position="216"/>
        <end position="236"/>
    </location>
</feature>